<keyword evidence="2" id="KW-0812">Transmembrane</keyword>
<reference evidence="7 8" key="1">
    <citation type="journal article" date="2016" name="Nat. Commun.">
        <title>Thousands of microbial genomes shed light on interconnected biogeochemical processes in an aquifer system.</title>
        <authorList>
            <person name="Anantharaman K."/>
            <person name="Brown C.T."/>
            <person name="Hug L.A."/>
            <person name="Sharon I."/>
            <person name="Castelle C.J."/>
            <person name="Probst A.J."/>
            <person name="Thomas B.C."/>
            <person name="Singh A."/>
            <person name="Wilkins M.J."/>
            <person name="Karaoz U."/>
            <person name="Brodie E.L."/>
            <person name="Williams K.H."/>
            <person name="Hubbard S.S."/>
            <person name="Banfield J.F."/>
        </authorList>
    </citation>
    <scope>NUCLEOTIDE SEQUENCE [LARGE SCALE GENOMIC DNA]</scope>
</reference>
<dbReference type="NCBIfam" id="TIGR01352">
    <property type="entry name" value="tonB_Cterm"/>
    <property type="match status" value="1"/>
</dbReference>
<comment type="caution">
    <text evidence="7">The sequence shown here is derived from an EMBL/GenBank/DDBJ whole genome shotgun (WGS) entry which is preliminary data.</text>
</comment>
<evidence type="ECO:0000256" key="5">
    <source>
        <dbReference type="SAM" id="MobiDB-lite"/>
    </source>
</evidence>
<evidence type="ECO:0000256" key="4">
    <source>
        <dbReference type="ARBA" id="ARBA00023136"/>
    </source>
</evidence>
<keyword evidence="3" id="KW-1133">Transmembrane helix</keyword>
<comment type="subcellular location">
    <subcellularLocation>
        <location evidence="1">Membrane</location>
        <topology evidence="1">Single-pass membrane protein</topology>
    </subcellularLocation>
</comment>
<dbReference type="Proteomes" id="UP000178797">
    <property type="component" value="Unassembled WGS sequence"/>
</dbReference>
<dbReference type="PROSITE" id="PS52015">
    <property type="entry name" value="TONB_CTD"/>
    <property type="match status" value="1"/>
</dbReference>
<name>A0A1F7RXD0_9BACT</name>
<dbReference type="InterPro" id="IPR014161">
    <property type="entry name" value="Tol-Pal_TolA"/>
</dbReference>
<evidence type="ECO:0000256" key="1">
    <source>
        <dbReference type="ARBA" id="ARBA00004167"/>
    </source>
</evidence>
<dbReference type="AlphaFoldDB" id="A0A1F7RXD0"/>
<feature type="domain" description="TonB C-terminal" evidence="6">
    <location>
        <begin position="171"/>
        <end position="262"/>
    </location>
</feature>
<dbReference type="InterPro" id="IPR006260">
    <property type="entry name" value="TonB/TolA_C"/>
</dbReference>
<organism evidence="7 8">
    <name type="scientific">Candidatus Schekmanbacteria bacterium RBG_16_38_10</name>
    <dbReference type="NCBI Taxonomy" id="1817879"/>
    <lineage>
        <taxon>Bacteria</taxon>
        <taxon>Candidatus Schekmaniibacteriota</taxon>
    </lineage>
</organism>
<proteinExistence type="predicted"/>
<protein>
    <submittedName>
        <fullName evidence="7">Protein TolA</fullName>
    </submittedName>
</protein>
<dbReference type="EMBL" id="MGDE01000099">
    <property type="protein sequence ID" value="OGL46212.1"/>
    <property type="molecule type" value="Genomic_DNA"/>
</dbReference>
<dbReference type="Gene3D" id="3.30.1150.10">
    <property type="match status" value="1"/>
</dbReference>
<feature type="region of interest" description="Disordered" evidence="5">
    <location>
        <begin position="48"/>
        <end position="69"/>
    </location>
</feature>
<dbReference type="Pfam" id="PF13103">
    <property type="entry name" value="TonB_2"/>
    <property type="match status" value="1"/>
</dbReference>
<evidence type="ECO:0000256" key="2">
    <source>
        <dbReference type="ARBA" id="ARBA00022692"/>
    </source>
</evidence>
<evidence type="ECO:0000313" key="7">
    <source>
        <dbReference type="EMBL" id="OGL46212.1"/>
    </source>
</evidence>
<evidence type="ECO:0000256" key="3">
    <source>
        <dbReference type="ARBA" id="ARBA00022989"/>
    </source>
</evidence>
<accession>A0A1F7RXD0</accession>
<dbReference type="SUPFAM" id="SSF74653">
    <property type="entry name" value="TolA/TonB C-terminal domain"/>
    <property type="match status" value="1"/>
</dbReference>
<sequence>MLILSLLAHMVFVSVLIYIPDFRRIEISGSQVISVDIVSLPRHEPVSGSSGNLVQQIKPSKPSIKKEVKAEESHSVKKMAFRKEDKKEKKIEKKKAEEKQKIKNKITDASDYDTKSDEAIEKAIEKIKLGLITKKGEEKVVAGSGAGGSGIGYSSSGQGGSGKTADLKFQIYYSIIWSKIKDAWVLPENTTSVDKKLEAIIAIRIKKDGEIVKVWTEKSSGNNYFDQSALRAIAKANPLPPVPEGYGEEYFELGIRFLPSEQ</sequence>
<evidence type="ECO:0000313" key="8">
    <source>
        <dbReference type="Proteomes" id="UP000178797"/>
    </source>
</evidence>
<dbReference type="GO" id="GO:0016020">
    <property type="term" value="C:membrane"/>
    <property type="evidence" value="ECO:0007669"/>
    <property type="project" value="UniProtKB-SubCell"/>
</dbReference>
<dbReference type="InterPro" id="IPR037682">
    <property type="entry name" value="TonB_C"/>
</dbReference>
<keyword evidence="4" id="KW-0472">Membrane</keyword>
<feature type="compositionally biased region" description="Polar residues" evidence="5">
    <location>
        <begin position="48"/>
        <end position="58"/>
    </location>
</feature>
<dbReference type="GO" id="GO:0019534">
    <property type="term" value="F:toxin transmembrane transporter activity"/>
    <property type="evidence" value="ECO:0007669"/>
    <property type="project" value="InterPro"/>
</dbReference>
<gene>
    <name evidence="7" type="ORF">A2W05_05985</name>
</gene>
<dbReference type="NCBIfam" id="TIGR02794">
    <property type="entry name" value="tolA_full"/>
    <property type="match status" value="1"/>
</dbReference>
<dbReference type="GO" id="GO:0043213">
    <property type="term" value="P:bacteriocin transport"/>
    <property type="evidence" value="ECO:0007669"/>
    <property type="project" value="InterPro"/>
</dbReference>
<evidence type="ECO:0000259" key="6">
    <source>
        <dbReference type="PROSITE" id="PS52015"/>
    </source>
</evidence>